<name>A0ABR5SB09_9BACT</name>
<reference evidence="1 2" key="1">
    <citation type="submission" date="2015-11" db="EMBL/GenBank/DDBJ databases">
        <authorList>
            <person name="Lin W."/>
        </authorList>
    </citation>
    <scope>NUCLEOTIDE SEQUENCE [LARGE SCALE GENOMIC DNA]</scope>
    <source>
        <strain evidence="1 2">HCH-1</strain>
    </source>
</reference>
<organism evidence="1 2">
    <name type="scientific">Candidatus Magnetominusculus xianensis</name>
    <dbReference type="NCBI Taxonomy" id="1748249"/>
    <lineage>
        <taxon>Bacteria</taxon>
        <taxon>Pseudomonadati</taxon>
        <taxon>Nitrospirota</taxon>
        <taxon>Nitrospiria</taxon>
        <taxon>Nitrospirales</taxon>
        <taxon>Nitrospiraceae</taxon>
        <taxon>Candidatus Magnetominusculus</taxon>
    </lineage>
</organism>
<protein>
    <recommendedName>
        <fullName evidence="3">Transposase</fullName>
    </recommendedName>
</protein>
<dbReference type="Proteomes" id="UP000060487">
    <property type="component" value="Unassembled WGS sequence"/>
</dbReference>
<dbReference type="RefSeq" id="WP_157073075.1">
    <property type="nucleotide sequence ID" value="NZ_LNQR01000140.1"/>
</dbReference>
<keyword evidence="2" id="KW-1185">Reference proteome</keyword>
<comment type="caution">
    <text evidence="1">The sequence shown here is derived from an EMBL/GenBank/DDBJ whole genome shotgun (WGS) entry which is preliminary data.</text>
</comment>
<gene>
    <name evidence="1" type="ORF">ASN18_3321</name>
</gene>
<dbReference type="EMBL" id="LNQR01000140">
    <property type="protein sequence ID" value="KWT74869.1"/>
    <property type="molecule type" value="Genomic_DNA"/>
</dbReference>
<evidence type="ECO:0008006" key="3">
    <source>
        <dbReference type="Google" id="ProtNLM"/>
    </source>
</evidence>
<evidence type="ECO:0000313" key="1">
    <source>
        <dbReference type="EMBL" id="KWT74869.1"/>
    </source>
</evidence>
<proteinExistence type="predicted"/>
<accession>A0ABR5SB09</accession>
<sequence length="87" mass="10456">MRLRGIKSNEEANSFLKEYLPEYNRRFSVRAMDEGDLHRPVPEGIDIRRVLCMKRERVLRNDFTIAYENKLYQILDKTRAVKVIIEK</sequence>
<evidence type="ECO:0000313" key="2">
    <source>
        <dbReference type="Proteomes" id="UP000060487"/>
    </source>
</evidence>